<organism evidence="2">
    <name type="scientific">Eiseniibacteriota bacterium</name>
    <dbReference type="NCBI Taxonomy" id="2212470"/>
    <lineage>
        <taxon>Bacteria</taxon>
        <taxon>Candidatus Eiseniibacteriota</taxon>
    </lineage>
</organism>
<name>A0A7V2F3J4_UNCEI</name>
<feature type="non-terminal residue" evidence="2">
    <location>
        <position position="62"/>
    </location>
</feature>
<evidence type="ECO:0000313" key="2">
    <source>
        <dbReference type="EMBL" id="HER43877.1"/>
    </source>
</evidence>
<feature type="chain" id="PRO_5030928329" evidence="1">
    <location>
        <begin position="26"/>
        <end position="62"/>
    </location>
</feature>
<sequence length="62" mass="6659">MMKKTFVLLLTASLAACFLAAPPRAAGGGYEEGLEKLLPPSGGIEGWAIDGERLIYYADDLW</sequence>
<evidence type="ECO:0000256" key="1">
    <source>
        <dbReference type="SAM" id="SignalP"/>
    </source>
</evidence>
<comment type="caution">
    <text evidence="2">The sequence shown here is derived from an EMBL/GenBank/DDBJ whole genome shotgun (WGS) entry which is preliminary data.</text>
</comment>
<dbReference type="Proteomes" id="UP000886069">
    <property type="component" value="Unassembled WGS sequence"/>
</dbReference>
<keyword evidence="1" id="KW-0732">Signal</keyword>
<dbReference type="EMBL" id="DSEC01000383">
    <property type="protein sequence ID" value="HER43877.1"/>
    <property type="molecule type" value="Genomic_DNA"/>
</dbReference>
<proteinExistence type="predicted"/>
<dbReference type="PROSITE" id="PS51257">
    <property type="entry name" value="PROKAR_LIPOPROTEIN"/>
    <property type="match status" value="1"/>
</dbReference>
<feature type="signal peptide" evidence="1">
    <location>
        <begin position="1"/>
        <end position="25"/>
    </location>
</feature>
<reference evidence="2" key="1">
    <citation type="journal article" date="2020" name="mSystems">
        <title>Genome- and Community-Level Interaction Insights into Carbon Utilization and Element Cycling Functions of Hydrothermarchaeota in Hydrothermal Sediment.</title>
        <authorList>
            <person name="Zhou Z."/>
            <person name="Liu Y."/>
            <person name="Xu W."/>
            <person name="Pan J."/>
            <person name="Luo Z.H."/>
            <person name="Li M."/>
        </authorList>
    </citation>
    <scope>NUCLEOTIDE SEQUENCE [LARGE SCALE GENOMIC DNA]</scope>
    <source>
        <strain evidence="2">SpSt-1233</strain>
    </source>
</reference>
<accession>A0A7V2F3J4</accession>
<dbReference type="AlphaFoldDB" id="A0A7V2F3J4"/>
<gene>
    <name evidence="2" type="ORF">ENO08_05405</name>
</gene>
<protein>
    <submittedName>
        <fullName evidence="2">Uncharacterized protein</fullName>
    </submittedName>
</protein>